<accession>A0A0X1T2F4</accession>
<evidence type="ECO:0000313" key="2">
    <source>
        <dbReference type="Proteomes" id="UP000063229"/>
    </source>
</evidence>
<organism evidence="1 2">
    <name type="scientific">Pseudomonas agarici</name>
    <dbReference type="NCBI Taxonomy" id="46677"/>
    <lineage>
        <taxon>Bacteria</taxon>
        <taxon>Pseudomonadati</taxon>
        <taxon>Pseudomonadota</taxon>
        <taxon>Gammaproteobacteria</taxon>
        <taxon>Pseudomonadales</taxon>
        <taxon>Pseudomonadaceae</taxon>
        <taxon>Pseudomonas</taxon>
    </lineage>
</organism>
<reference evidence="1 2" key="1">
    <citation type="submission" date="2016-01" db="EMBL/GenBank/DDBJ databases">
        <authorList>
            <person name="McClelland M."/>
            <person name="Jain A."/>
            <person name="Saraogi P."/>
            <person name="Mendelson R."/>
            <person name="Westerman R."/>
            <person name="SanMiguel P."/>
            <person name="Csonka L."/>
        </authorList>
    </citation>
    <scope>NUCLEOTIDE SEQUENCE [LARGE SCALE GENOMIC DNA]</scope>
    <source>
        <strain evidence="1 2">NCPPB 2472</strain>
    </source>
</reference>
<dbReference type="SUPFAM" id="SSF102462">
    <property type="entry name" value="Peptidyl-tRNA hydrolase II"/>
    <property type="match status" value="1"/>
</dbReference>
<dbReference type="RefSeq" id="WP_060783073.1">
    <property type="nucleotide sequence ID" value="NZ_CP014135.1"/>
</dbReference>
<keyword evidence="2" id="KW-1185">Reference proteome</keyword>
<dbReference type="Gene3D" id="3.40.1490.10">
    <property type="entry name" value="Bit1"/>
    <property type="match status" value="1"/>
</dbReference>
<dbReference type="STRING" id="46677.AWM79_13685"/>
<dbReference type="Pfam" id="PF09391">
    <property type="entry name" value="DUF2000"/>
    <property type="match status" value="1"/>
</dbReference>
<dbReference type="Proteomes" id="UP000063229">
    <property type="component" value="Chromosome"/>
</dbReference>
<dbReference type="KEGG" id="pagb:AWM79_13685"/>
<dbReference type="InterPro" id="IPR023476">
    <property type="entry name" value="Pep_tRNA_hydro_II_dom_sf"/>
</dbReference>
<evidence type="ECO:0008006" key="3">
    <source>
        <dbReference type="Google" id="ProtNLM"/>
    </source>
</evidence>
<dbReference type="PIRSF" id="PIRSF033736">
    <property type="entry name" value="UCP033763"/>
    <property type="match status" value="1"/>
</dbReference>
<evidence type="ECO:0000313" key="1">
    <source>
        <dbReference type="EMBL" id="AMB86296.1"/>
    </source>
</evidence>
<gene>
    <name evidence="1" type="ORF">AWM79_13685</name>
</gene>
<name>A0A0X1T2F4_PSEAA</name>
<sequence length="137" mass="14908">MLDKKCVIIIDETLPLGVIANTAAVIAASFGKLYPQMVGGSLIDWQGHVHGGITTIALPILKGSPELLKEMREQLRELEPELMVVDLISATRTTRSYEEYTEVLAHGPDDAIQYQGLGIIGNKKLVTKLTGNLGLLR</sequence>
<dbReference type="EMBL" id="CP014135">
    <property type="protein sequence ID" value="AMB86296.1"/>
    <property type="molecule type" value="Genomic_DNA"/>
</dbReference>
<proteinExistence type="predicted"/>
<dbReference type="InterPro" id="IPR017021">
    <property type="entry name" value="UCP033763"/>
</dbReference>
<dbReference type="InterPro" id="IPR018988">
    <property type="entry name" value="DUF2000"/>
</dbReference>
<protein>
    <recommendedName>
        <fullName evidence="3">DUF2000 domain-containing protein</fullName>
    </recommendedName>
</protein>
<dbReference type="AlphaFoldDB" id="A0A0X1T2F4"/>